<gene>
    <name evidence="7" type="ORF">BG261_10495</name>
</gene>
<comment type="subcellular location">
    <subcellularLocation>
        <location evidence="1">Cell membrane</location>
        <topology evidence="1">Multi-pass membrane protein</topology>
    </subcellularLocation>
</comment>
<dbReference type="Proteomes" id="UP000178622">
    <property type="component" value="Unassembled WGS sequence"/>
</dbReference>
<accession>A0A1E8GR09</accession>
<evidence type="ECO:0000256" key="1">
    <source>
        <dbReference type="ARBA" id="ARBA00004651"/>
    </source>
</evidence>
<organism evidence="7 8">
    <name type="scientific">Floricoccus tropicus</name>
    <dbReference type="NCBI Taxonomy" id="1859473"/>
    <lineage>
        <taxon>Bacteria</taxon>
        <taxon>Bacillati</taxon>
        <taxon>Bacillota</taxon>
        <taxon>Bacilli</taxon>
        <taxon>Lactobacillales</taxon>
        <taxon>Streptococcaceae</taxon>
        <taxon>Floricoccus</taxon>
    </lineage>
</organism>
<evidence type="ECO:0000313" key="8">
    <source>
        <dbReference type="Proteomes" id="UP000178622"/>
    </source>
</evidence>
<evidence type="ECO:0000256" key="6">
    <source>
        <dbReference type="SAM" id="Phobius"/>
    </source>
</evidence>
<dbReference type="AlphaFoldDB" id="A0A1E8GR09"/>
<evidence type="ECO:0000256" key="2">
    <source>
        <dbReference type="ARBA" id="ARBA00022475"/>
    </source>
</evidence>
<name>A0A1E8GR09_9LACT</name>
<evidence type="ECO:0000256" key="4">
    <source>
        <dbReference type="ARBA" id="ARBA00022989"/>
    </source>
</evidence>
<feature type="transmembrane region" description="Helical" evidence="6">
    <location>
        <begin position="63"/>
        <end position="82"/>
    </location>
</feature>
<proteinExistence type="predicted"/>
<dbReference type="OrthoDB" id="3176438at2"/>
<evidence type="ECO:0000256" key="5">
    <source>
        <dbReference type="ARBA" id="ARBA00023136"/>
    </source>
</evidence>
<protein>
    <submittedName>
        <fullName evidence="7">Antiholin LrgA</fullName>
    </submittedName>
</protein>
<feature type="transmembrane region" description="Helical" evidence="6">
    <location>
        <begin position="33"/>
        <end position="51"/>
    </location>
</feature>
<keyword evidence="3 6" id="KW-0812">Transmembrane</keyword>
<keyword evidence="8" id="KW-1185">Reference proteome</keyword>
<evidence type="ECO:0000256" key="3">
    <source>
        <dbReference type="ARBA" id="ARBA00022692"/>
    </source>
</evidence>
<comment type="caution">
    <text evidence="7">The sequence shown here is derived from an EMBL/GenBank/DDBJ whole genome shotgun (WGS) entry which is preliminary data.</text>
</comment>
<dbReference type="GO" id="GO:0005886">
    <property type="term" value="C:plasma membrane"/>
    <property type="evidence" value="ECO:0007669"/>
    <property type="project" value="UniProtKB-SubCell"/>
</dbReference>
<dbReference type="Pfam" id="PF03788">
    <property type="entry name" value="LrgA"/>
    <property type="match status" value="1"/>
</dbReference>
<keyword evidence="4 6" id="KW-1133">Transmembrane helix</keyword>
<dbReference type="STRING" id="1859473.BG261_10495"/>
<evidence type="ECO:0000313" key="7">
    <source>
        <dbReference type="EMBL" id="OFI50063.1"/>
    </source>
</evidence>
<reference evidence="8" key="1">
    <citation type="submission" date="2016-09" db="EMBL/GenBank/DDBJ databases">
        <title>Draft genome sequence of a novel species of the family Streptococcaceae isolated from flowers.</title>
        <authorList>
            <person name="Chuah L.-O."/>
            <person name="Yap K.-P."/>
            <person name="Thong K.L."/>
            <person name="Liong M.T."/>
            <person name="Ahmad R."/>
            <person name="Rusul G."/>
        </authorList>
    </citation>
    <scope>NUCLEOTIDE SEQUENCE [LARGE SCALE GENOMIC DNA]</scope>
    <source>
        <strain evidence="8">DF1</strain>
    </source>
</reference>
<dbReference type="InterPro" id="IPR005538">
    <property type="entry name" value="LrgA/CidA"/>
</dbReference>
<dbReference type="EMBL" id="MKIR01000004">
    <property type="protein sequence ID" value="OFI50063.1"/>
    <property type="molecule type" value="Genomic_DNA"/>
</dbReference>
<dbReference type="PANTHER" id="PTHR33931">
    <property type="entry name" value="HOLIN-LIKE PROTEIN CIDA-RELATED"/>
    <property type="match status" value="1"/>
</dbReference>
<feature type="transmembrane region" description="Helical" evidence="6">
    <location>
        <begin position="88"/>
        <end position="115"/>
    </location>
</feature>
<dbReference type="NCBIfam" id="NF003155">
    <property type="entry name" value="PRK04125.1"/>
    <property type="match status" value="1"/>
</dbReference>
<keyword evidence="5 6" id="KW-0472">Membrane</keyword>
<dbReference type="RefSeq" id="WP_070788213.1">
    <property type="nucleotide sequence ID" value="NZ_MKIR01000004.1"/>
</dbReference>
<keyword evidence="2" id="KW-1003">Cell membrane</keyword>
<feature type="transmembrane region" description="Helical" evidence="6">
    <location>
        <begin position="7"/>
        <end position="27"/>
    </location>
</feature>
<sequence length="147" mass="16409">MKKTYSFLQQAFIFAIIMLISNGIAYISPIPLPASVIGMVILFIALCTNLVELDQVEELSNDLSSIIAFLFVPSGISLINSLDLMQHYAFQIVFVILVATVVLLGTTGWSASFFLKVRKNHHNKEKIDKKEKAEAKKLAEQILTHNN</sequence>
<dbReference type="PANTHER" id="PTHR33931:SF4">
    <property type="entry name" value="ANTIHOLIN-LIKE PROTEIN LRGA"/>
    <property type="match status" value="1"/>
</dbReference>